<accession>A0A645GSY1</accession>
<dbReference type="AlphaFoldDB" id="A0A645GSY1"/>
<gene>
    <name evidence="1" type="ORF">SDC9_176778</name>
</gene>
<name>A0A645GSY1_9ZZZZ</name>
<evidence type="ECO:0000313" key="1">
    <source>
        <dbReference type="EMBL" id="MPN29326.1"/>
    </source>
</evidence>
<protein>
    <submittedName>
        <fullName evidence="1">Uncharacterized protein</fullName>
    </submittedName>
</protein>
<proteinExistence type="predicted"/>
<reference evidence="1" key="1">
    <citation type="submission" date="2019-08" db="EMBL/GenBank/DDBJ databases">
        <authorList>
            <person name="Kucharzyk K."/>
            <person name="Murdoch R.W."/>
            <person name="Higgins S."/>
            <person name="Loffler F."/>
        </authorList>
    </citation>
    <scope>NUCLEOTIDE SEQUENCE</scope>
</reference>
<dbReference type="EMBL" id="VSSQ01079953">
    <property type="protein sequence ID" value="MPN29326.1"/>
    <property type="molecule type" value="Genomic_DNA"/>
</dbReference>
<organism evidence="1">
    <name type="scientific">bioreactor metagenome</name>
    <dbReference type="NCBI Taxonomy" id="1076179"/>
    <lineage>
        <taxon>unclassified sequences</taxon>
        <taxon>metagenomes</taxon>
        <taxon>ecological metagenomes</taxon>
    </lineage>
</organism>
<sequence>MQGIGHQLLAHPAFTRDEHARLRIGHLPDALHQPGHLLAFPDNLVGARLAFELFQFLFERLVLVIQLAVGKSPADH</sequence>
<comment type="caution">
    <text evidence="1">The sequence shown here is derived from an EMBL/GenBank/DDBJ whole genome shotgun (WGS) entry which is preliminary data.</text>
</comment>